<feature type="transmembrane region" description="Helical" evidence="2">
    <location>
        <begin position="144"/>
        <end position="162"/>
    </location>
</feature>
<feature type="transmembrane region" description="Helical" evidence="2">
    <location>
        <begin position="355"/>
        <end position="378"/>
    </location>
</feature>
<dbReference type="EMBL" id="JAPEVA010000061">
    <property type="protein sequence ID" value="KAJ4402465.1"/>
    <property type="molecule type" value="Genomic_DNA"/>
</dbReference>
<feature type="region of interest" description="Disordered" evidence="1">
    <location>
        <begin position="24"/>
        <end position="54"/>
    </location>
</feature>
<dbReference type="OrthoDB" id="3177213at2759"/>
<feature type="transmembrane region" description="Helical" evidence="2">
    <location>
        <begin position="576"/>
        <end position="597"/>
    </location>
</feature>
<proteinExistence type="predicted"/>
<feature type="transmembrane region" description="Helical" evidence="2">
    <location>
        <begin position="543"/>
        <end position="564"/>
    </location>
</feature>
<evidence type="ECO:0000256" key="1">
    <source>
        <dbReference type="SAM" id="MobiDB-lite"/>
    </source>
</evidence>
<gene>
    <name evidence="3" type="ORF">N0V91_007179</name>
</gene>
<feature type="compositionally biased region" description="Polar residues" evidence="1">
    <location>
        <begin position="24"/>
        <end position="38"/>
    </location>
</feature>
<keyword evidence="2" id="KW-0812">Transmembrane</keyword>
<dbReference type="Proteomes" id="UP001140510">
    <property type="component" value="Unassembled WGS sequence"/>
</dbReference>
<evidence type="ECO:0000256" key="2">
    <source>
        <dbReference type="SAM" id="Phobius"/>
    </source>
</evidence>
<feature type="transmembrane region" description="Helical" evidence="2">
    <location>
        <begin position="250"/>
        <end position="270"/>
    </location>
</feature>
<feature type="transmembrane region" description="Helical" evidence="2">
    <location>
        <begin position="174"/>
        <end position="194"/>
    </location>
</feature>
<evidence type="ECO:0000313" key="3">
    <source>
        <dbReference type="EMBL" id="KAJ4402465.1"/>
    </source>
</evidence>
<dbReference type="InterPro" id="IPR010640">
    <property type="entry name" value="Low_temperature_requirement_A"/>
</dbReference>
<keyword evidence="2" id="KW-1133">Transmembrane helix</keyword>
<dbReference type="PANTHER" id="PTHR42101:SF1">
    <property type="entry name" value="LOW TEMPERATURE REQUIREMENT A"/>
    <property type="match status" value="1"/>
</dbReference>
<evidence type="ECO:0000313" key="4">
    <source>
        <dbReference type="Proteomes" id="UP001140510"/>
    </source>
</evidence>
<dbReference type="PANTHER" id="PTHR42101">
    <property type="entry name" value="CHROMOSOME 16, WHOLE GENOME SHOTGUN SEQUENCE"/>
    <property type="match status" value="1"/>
</dbReference>
<evidence type="ECO:0008006" key="5">
    <source>
        <dbReference type="Google" id="ProtNLM"/>
    </source>
</evidence>
<sequence length="636" mass="71158">MGHEAHHHEEKTSLGFFASPLVESSPTTHRYTNASNSDTDLEEQQKTAAHAHAADASQPNFGNMDCSLHENPAFHRHAEATTAELFYDLFFVANLTTFTSMLEINDRHSLTAYVGFFSLLWLTWYQVSLYDVRFSADSVFERAAKAIHFGVMVGFAVIGPQWKPGQAQWDYKIYKAFGLILMVSRLTLFAQYGVTLLYTKKHRITILPILLIMASTLVAAILYGALTPAFPDTTYDLDGVAVDKYSNAYIAWYIIAISETLLTVAVSCIPKWKAISFKGTHMVQRMSLLSLIILGEGIIVICKSISKIVKNEFLWSAAVVGQIIAAVLIIYWYYQLYFDRMQEEHFGSIKQQVWAFLHFPLHLVLVLVLQGVSLLIIWRQAVEAMNGWSDDLLPVFSWLESFSSGTPVVPEGTSFAEWITHSNENSTAGEIVAYFANYTCYKYVYVAVPKGVDAKAEIEAVKYATYNMSEGIDYLLASGWSNNTAFTQYLNAFESMGSATMKTLFDSLSVTVPKTKGSNSKDTKAAADFLKVVYQYYNIFDLVMTYTFTAGGLALILINFLGLLSLPKVQRRLSVYIRSAICIALGVALCFLSAIRYNDGQMFAWLGSAWMIPTICLVLFVCVIVSHAMLLTRKAH</sequence>
<keyword evidence="4" id="KW-1185">Reference proteome</keyword>
<feature type="transmembrane region" description="Helical" evidence="2">
    <location>
        <begin position="206"/>
        <end position="230"/>
    </location>
</feature>
<reference evidence="3" key="1">
    <citation type="submission" date="2022-10" db="EMBL/GenBank/DDBJ databases">
        <title>Tapping the CABI collections for fungal endophytes: first genome assemblies for Collariella, Neodidymelliopsis, Ascochyta clinopodiicola, Didymella pomorum, Didymosphaeria variabile, Neocosmospora piperis and Neocucurbitaria cava.</title>
        <authorList>
            <person name="Hill R."/>
        </authorList>
    </citation>
    <scope>NUCLEOTIDE SEQUENCE</scope>
    <source>
        <strain evidence="3">IMI 355091</strain>
    </source>
</reference>
<dbReference type="Pfam" id="PF06772">
    <property type="entry name" value="LtrA"/>
    <property type="match status" value="1"/>
</dbReference>
<feature type="transmembrane region" description="Helical" evidence="2">
    <location>
        <begin position="313"/>
        <end position="334"/>
    </location>
</feature>
<protein>
    <recommendedName>
        <fullName evidence="5">Bacterial low temperature requirement A protein-domain-containing protein</fullName>
    </recommendedName>
</protein>
<feature type="transmembrane region" description="Helical" evidence="2">
    <location>
        <begin position="110"/>
        <end position="132"/>
    </location>
</feature>
<feature type="transmembrane region" description="Helical" evidence="2">
    <location>
        <begin position="609"/>
        <end position="631"/>
    </location>
</feature>
<keyword evidence="2" id="KW-0472">Membrane</keyword>
<feature type="transmembrane region" description="Helical" evidence="2">
    <location>
        <begin position="282"/>
        <end position="301"/>
    </location>
</feature>
<organism evidence="3 4">
    <name type="scientific">Didymella pomorum</name>
    <dbReference type="NCBI Taxonomy" id="749634"/>
    <lineage>
        <taxon>Eukaryota</taxon>
        <taxon>Fungi</taxon>
        <taxon>Dikarya</taxon>
        <taxon>Ascomycota</taxon>
        <taxon>Pezizomycotina</taxon>
        <taxon>Dothideomycetes</taxon>
        <taxon>Pleosporomycetidae</taxon>
        <taxon>Pleosporales</taxon>
        <taxon>Pleosporineae</taxon>
        <taxon>Didymellaceae</taxon>
        <taxon>Didymella</taxon>
    </lineage>
</organism>
<comment type="caution">
    <text evidence="3">The sequence shown here is derived from an EMBL/GenBank/DDBJ whole genome shotgun (WGS) entry which is preliminary data.</text>
</comment>
<accession>A0A9W8ZBW2</accession>
<dbReference type="AlphaFoldDB" id="A0A9W8ZBW2"/>
<name>A0A9W8ZBW2_9PLEO</name>